<reference evidence="2 3" key="1">
    <citation type="journal article" date="2019" name="Commun. Biol.">
        <title>The bagworm genome reveals a unique fibroin gene that provides high tensile strength.</title>
        <authorList>
            <person name="Kono N."/>
            <person name="Nakamura H."/>
            <person name="Ohtoshi R."/>
            <person name="Tomita M."/>
            <person name="Numata K."/>
            <person name="Arakawa K."/>
        </authorList>
    </citation>
    <scope>NUCLEOTIDE SEQUENCE [LARGE SCALE GENOMIC DNA]</scope>
</reference>
<proteinExistence type="predicted"/>
<gene>
    <name evidence="2" type="ORF">EVAR_38830_1</name>
</gene>
<keyword evidence="3" id="KW-1185">Reference proteome</keyword>
<evidence type="ECO:0000313" key="3">
    <source>
        <dbReference type="Proteomes" id="UP000299102"/>
    </source>
</evidence>
<dbReference type="EMBL" id="BGZK01000930">
    <property type="protein sequence ID" value="GBP65491.1"/>
    <property type="molecule type" value="Genomic_DNA"/>
</dbReference>
<protein>
    <submittedName>
        <fullName evidence="2">Uncharacterized protein</fullName>
    </submittedName>
</protein>
<feature type="compositionally biased region" description="Acidic residues" evidence="1">
    <location>
        <begin position="59"/>
        <end position="68"/>
    </location>
</feature>
<comment type="caution">
    <text evidence="2">The sequence shown here is derived from an EMBL/GenBank/DDBJ whole genome shotgun (WGS) entry which is preliminary data.</text>
</comment>
<accession>A0A4C1XNU1</accession>
<feature type="region of interest" description="Disordered" evidence="1">
    <location>
        <begin position="56"/>
        <end position="102"/>
    </location>
</feature>
<evidence type="ECO:0000313" key="2">
    <source>
        <dbReference type="EMBL" id="GBP65491.1"/>
    </source>
</evidence>
<dbReference type="OrthoDB" id="10654799at2759"/>
<organism evidence="2 3">
    <name type="scientific">Eumeta variegata</name>
    <name type="common">Bagworm moth</name>
    <name type="synonym">Eumeta japonica</name>
    <dbReference type="NCBI Taxonomy" id="151549"/>
    <lineage>
        <taxon>Eukaryota</taxon>
        <taxon>Metazoa</taxon>
        <taxon>Ecdysozoa</taxon>
        <taxon>Arthropoda</taxon>
        <taxon>Hexapoda</taxon>
        <taxon>Insecta</taxon>
        <taxon>Pterygota</taxon>
        <taxon>Neoptera</taxon>
        <taxon>Endopterygota</taxon>
        <taxon>Lepidoptera</taxon>
        <taxon>Glossata</taxon>
        <taxon>Ditrysia</taxon>
        <taxon>Tineoidea</taxon>
        <taxon>Psychidae</taxon>
        <taxon>Oiketicinae</taxon>
        <taxon>Eumeta</taxon>
    </lineage>
</organism>
<name>A0A4C1XNU1_EUMVA</name>
<dbReference type="AlphaFoldDB" id="A0A4C1XNU1"/>
<dbReference type="Proteomes" id="UP000299102">
    <property type="component" value="Unassembled WGS sequence"/>
</dbReference>
<sequence length="460" mass="52060">MILESSERDERRSYGKSRMHDSGNIWLKREIVSRCPNCCEGFRFFERVPEEFDGIFGEDGNDSSDCEPSENSSDGEDKVVSVPEVDAESEDHDDDSQATTSNANNNLWTEIQQNPELFIFQENVGVKLNTTNAEKRVISIQLVKKSQPLVWKMHISLPVKILSTAVFRFRRIPCQRGHVCTLRYSCSSVSSGTRLEQSCADEVDPASCAIIVNGYAMYGVHRYCKRNLHQPCFRTNTTSEESTKCDNAPVAPLVSWTISGSGRSFIIGHFRLTHIRKNANTQRIPYGGKHHTNLGSILKGSVTSSTIHLAAAQAHSEANHKIEPTQLDPTPTSPALRTSCDIAHIARTHHPSYNKNQKTPNRCTRTRPHIAAALGARGLQRSIHNVHRSYLPYSCTPKIMPILLFKRIYTPVVRRRKRWCAHKCMQEWRDVVAKRQDAVDTYSVYGDLLLTAVQTFRRKH</sequence>
<evidence type="ECO:0000256" key="1">
    <source>
        <dbReference type="SAM" id="MobiDB-lite"/>
    </source>
</evidence>
<feature type="compositionally biased region" description="Acidic residues" evidence="1">
    <location>
        <begin position="85"/>
        <end position="96"/>
    </location>
</feature>